<dbReference type="InterPro" id="IPR000175">
    <property type="entry name" value="Na/ntran_symport"/>
</dbReference>
<dbReference type="InterPro" id="IPR037272">
    <property type="entry name" value="SNS_sf"/>
</dbReference>
<keyword evidence="7 18" id="KW-1133">Transmembrane helix</keyword>
<dbReference type="GO" id="GO:0015179">
    <property type="term" value="F:L-amino acid transmembrane transporter activity"/>
    <property type="evidence" value="ECO:0007669"/>
    <property type="project" value="TreeGrafter"/>
</dbReference>
<evidence type="ECO:0000256" key="5">
    <source>
        <dbReference type="ARBA" id="ARBA00022847"/>
    </source>
</evidence>
<dbReference type="SUPFAM" id="SSF161070">
    <property type="entry name" value="SNF-like"/>
    <property type="match status" value="1"/>
</dbReference>
<feature type="transmembrane region" description="Helical" evidence="18">
    <location>
        <begin position="369"/>
        <end position="391"/>
    </location>
</feature>
<reference evidence="19" key="1">
    <citation type="submission" date="2013-07" db="EMBL/GenBank/DDBJ databases">
        <authorList>
            <person name="Geib S."/>
        </authorList>
    </citation>
    <scope>NUCLEOTIDE SEQUENCE</scope>
</reference>
<evidence type="ECO:0000256" key="7">
    <source>
        <dbReference type="ARBA" id="ARBA00022989"/>
    </source>
</evidence>
<keyword evidence="5 16" id="KW-0769">Symport</keyword>
<feature type="binding site" evidence="14">
    <location>
        <position position="279"/>
    </location>
    <ligand>
        <name>Na(+)</name>
        <dbReference type="ChEBI" id="CHEBI:29101"/>
        <label>1</label>
    </ligand>
</feature>
<evidence type="ECO:0000256" key="15">
    <source>
        <dbReference type="PIRSR" id="PIRSR600175-2"/>
    </source>
</evidence>
<dbReference type="PROSITE" id="PS00754">
    <property type="entry name" value="NA_NEUROTRAN_SYMP_2"/>
    <property type="match status" value="1"/>
</dbReference>
<comment type="similarity">
    <text evidence="2 16">Belongs to the sodium:neurotransmitter symporter (SNF) (TC 2.A.22) family.</text>
</comment>
<evidence type="ECO:0000256" key="1">
    <source>
        <dbReference type="ARBA" id="ARBA00004141"/>
    </source>
</evidence>
<sequence>MDDNNSKEINENATGSEKEKEDRENWSGKLDFLMSCISVSVGLGNIWRFPFIAYENGGGGFLIPYVIVLFLIGKPMYYMEALMGQFTSKSFVGMWSACPLFSGVGIGQSISAFSVLTYYSALIAITIYYFIGSFQSPLPWSYCRKEWGVNCVGSSLTGYVNTNTSEKLQSSSELYYSKAVLREYEDISDGIGVPSWQLTLTLFLSWMVTYLILIKGMQSLGRVAYFLAIFPYVILITLLIRAVTLEGAVDGIIFFLKPEWNKLLDTKVWKEAVVQCFFSLAVAFGPIVAFSSHNHFRYNVYRDAMIVTTLDTFTSFLAGVTIFGILGNLSLNLNADNIGEVVRSGTGLAFISYPDAIAKFEFVPQLFSVLFFFMLFILGIGTIAALQSAIITVLCDQFKLKKFWLVSLVITIVEFGISLLYITQGGQWILNLVDFFAGTYIVFSLAVFEVAGITWFYGLRNFCDDVEFMTNRKVSVYWRLCWGLITPLLLAAIFIYSLAIMEPITYAGLPYPVSFEIVGWVLLAIGFLQFPLWSIWHLSTHKKPTFGRTIKEAASPNTKWGPADPKIRAEWLHHKECLRKSREEERNKKGFSIFKQNVYFLIGLSK</sequence>
<dbReference type="PANTHER" id="PTHR11616:SF321">
    <property type="entry name" value="SODIUM-DEPENDENT NUTRIENT AMINO ACID TRANSPORTER 1-RELATED"/>
    <property type="match status" value="1"/>
</dbReference>
<comment type="function">
    <text evidence="13">Unusual broad substrate spectrum amino acid:sodium cotransporter that promotes absorption of the D isomers of essential amino acids. Neutral amino acids are the preferred substrates, especially methionine and phenylalanine.</text>
</comment>
<feature type="transmembrane region" description="Helical" evidence="18">
    <location>
        <begin position="272"/>
        <end position="292"/>
    </location>
</feature>
<keyword evidence="15" id="KW-1015">Disulfide bond</keyword>
<evidence type="ECO:0000313" key="19">
    <source>
        <dbReference type="EMBL" id="JAC04514.1"/>
    </source>
</evidence>
<evidence type="ECO:0000256" key="4">
    <source>
        <dbReference type="ARBA" id="ARBA00022692"/>
    </source>
</evidence>
<evidence type="ECO:0000256" key="16">
    <source>
        <dbReference type="RuleBase" id="RU003732"/>
    </source>
</evidence>
<dbReference type="PRINTS" id="PR00176">
    <property type="entry name" value="NANEUSMPORT"/>
</dbReference>
<keyword evidence="14" id="KW-0479">Metal-binding</keyword>
<evidence type="ECO:0000256" key="11">
    <source>
        <dbReference type="ARBA" id="ARBA00023180"/>
    </source>
</evidence>
<gene>
    <name evidence="19" type="primary">NAAT1</name>
</gene>
<feature type="transmembrane region" description="Helical" evidence="18">
    <location>
        <begin position="195"/>
        <end position="213"/>
    </location>
</feature>
<comment type="subcellular location">
    <subcellularLocation>
        <location evidence="1">Membrane</location>
        <topology evidence="1">Multi-pass membrane protein</topology>
    </subcellularLocation>
</comment>
<feature type="transmembrane region" description="Helical" evidence="18">
    <location>
        <begin position="477"/>
        <end position="497"/>
    </location>
</feature>
<evidence type="ECO:0000256" key="9">
    <source>
        <dbReference type="ARBA" id="ARBA00023065"/>
    </source>
</evidence>
<feature type="transmembrane region" description="Helical" evidence="18">
    <location>
        <begin position="100"/>
        <end position="131"/>
    </location>
</feature>
<evidence type="ECO:0000256" key="18">
    <source>
        <dbReference type="SAM" id="Phobius"/>
    </source>
</evidence>
<evidence type="ECO:0000256" key="6">
    <source>
        <dbReference type="ARBA" id="ARBA00022970"/>
    </source>
</evidence>
<keyword evidence="10 18" id="KW-0472">Membrane</keyword>
<dbReference type="GO" id="GO:0089718">
    <property type="term" value="P:amino acid import across plasma membrane"/>
    <property type="evidence" value="ECO:0007669"/>
    <property type="project" value="TreeGrafter"/>
</dbReference>
<keyword evidence="11" id="KW-0325">Glycoprotein</keyword>
<feature type="transmembrane region" description="Helical" evidence="18">
    <location>
        <begin position="304"/>
        <end position="326"/>
    </location>
</feature>
<dbReference type="GO" id="GO:0005886">
    <property type="term" value="C:plasma membrane"/>
    <property type="evidence" value="ECO:0007669"/>
    <property type="project" value="TreeGrafter"/>
</dbReference>
<proteinExistence type="evidence at transcript level"/>
<dbReference type="PROSITE" id="PS50267">
    <property type="entry name" value="NA_NEUROTRAN_SYMP_3"/>
    <property type="match status" value="1"/>
</dbReference>
<feature type="transmembrane region" description="Helical" evidence="18">
    <location>
        <begin position="61"/>
        <end position="79"/>
    </location>
</feature>
<feature type="binding site" evidence="14">
    <location>
        <position position="378"/>
    </location>
    <ligand>
        <name>Na(+)</name>
        <dbReference type="ChEBI" id="CHEBI:29101"/>
        <label>1</label>
    </ligand>
</feature>
<dbReference type="NCBIfam" id="NF037979">
    <property type="entry name" value="Na_transp"/>
    <property type="match status" value="1"/>
</dbReference>
<keyword evidence="12" id="KW-0739">Sodium transport</keyword>
<dbReference type="Pfam" id="PF00209">
    <property type="entry name" value="SNF"/>
    <property type="match status" value="1"/>
</dbReference>
<evidence type="ECO:0000256" key="17">
    <source>
        <dbReference type="SAM" id="MobiDB-lite"/>
    </source>
</evidence>
<feature type="transmembrane region" description="Helical" evidence="18">
    <location>
        <begin position="517"/>
        <end position="538"/>
    </location>
</feature>
<feature type="region of interest" description="Disordered" evidence="17">
    <location>
        <begin position="1"/>
        <end position="22"/>
    </location>
</feature>
<dbReference type="GeneID" id="101456738"/>
<feature type="transmembrane region" description="Helical" evidence="18">
    <location>
        <begin position="225"/>
        <end position="244"/>
    </location>
</feature>
<feature type="binding site" evidence="14">
    <location>
        <position position="45"/>
    </location>
    <ligand>
        <name>Na(+)</name>
        <dbReference type="ChEBI" id="CHEBI:29101"/>
        <label>1</label>
    </ligand>
</feature>
<evidence type="ECO:0000256" key="13">
    <source>
        <dbReference type="ARBA" id="ARBA00037785"/>
    </source>
</evidence>
<dbReference type="PANTHER" id="PTHR11616">
    <property type="entry name" value="SODIUM/CHLORIDE DEPENDENT TRANSPORTER"/>
    <property type="match status" value="1"/>
</dbReference>
<keyword evidence="4 16" id="KW-0812">Transmembrane</keyword>
<dbReference type="KEGG" id="ccat:101456738"/>
<evidence type="ECO:0000256" key="12">
    <source>
        <dbReference type="ARBA" id="ARBA00023201"/>
    </source>
</evidence>
<dbReference type="GO" id="GO:0005283">
    <property type="term" value="F:amino acid:sodium symporter activity"/>
    <property type="evidence" value="ECO:0007669"/>
    <property type="project" value="TreeGrafter"/>
</dbReference>
<keyword evidence="6" id="KW-0029">Amino-acid transport</keyword>
<feature type="binding site" evidence="14">
    <location>
        <position position="41"/>
    </location>
    <ligand>
        <name>Na(+)</name>
        <dbReference type="ChEBI" id="CHEBI:29101"/>
        <label>1</label>
    </ligand>
</feature>
<keyword evidence="3 16" id="KW-0813">Transport</keyword>
<feature type="disulfide bond" evidence="15">
    <location>
        <begin position="143"/>
        <end position="151"/>
    </location>
</feature>
<evidence type="ECO:0000256" key="10">
    <source>
        <dbReference type="ARBA" id="ARBA00023136"/>
    </source>
</evidence>
<dbReference type="AlphaFoldDB" id="W8C515"/>
<evidence type="ECO:0000256" key="8">
    <source>
        <dbReference type="ARBA" id="ARBA00023053"/>
    </source>
</evidence>
<feature type="transmembrane region" description="Helical" evidence="18">
    <location>
        <begin position="435"/>
        <end position="457"/>
    </location>
</feature>
<feature type="transmembrane region" description="Helical" evidence="18">
    <location>
        <begin position="403"/>
        <end position="423"/>
    </location>
</feature>
<organism evidence="19">
    <name type="scientific">Ceratitis capitata</name>
    <name type="common">Mediterranean fruit fly</name>
    <name type="synonym">Tephritis capitata</name>
    <dbReference type="NCBI Taxonomy" id="7213"/>
    <lineage>
        <taxon>Eukaryota</taxon>
        <taxon>Metazoa</taxon>
        <taxon>Ecdysozoa</taxon>
        <taxon>Arthropoda</taxon>
        <taxon>Hexapoda</taxon>
        <taxon>Insecta</taxon>
        <taxon>Pterygota</taxon>
        <taxon>Neoptera</taxon>
        <taxon>Endopterygota</taxon>
        <taxon>Diptera</taxon>
        <taxon>Brachycera</taxon>
        <taxon>Muscomorpha</taxon>
        <taxon>Tephritoidea</taxon>
        <taxon>Tephritidae</taxon>
        <taxon>Ceratitis</taxon>
        <taxon>Ceratitis</taxon>
    </lineage>
</organism>
<dbReference type="GO" id="GO:0046872">
    <property type="term" value="F:metal ion binding"/>
    <property type="evidence" value="ECO:0007669"/>
    <property type="project" value="UniProtKB-KW"/>
</dbReference>
<dbReference type="EMBL" id="GAMC01002042">
    <property type="protein sequence ID" value="JAC04514.1"/>
    <property type="molecule type" value="mRNA"/>
</dbReference>
<dbReference type="OrthoDB" id="6581954at2759"/>
<evidence type="ECO:0000256" key="3">
    <source>
        <dbReference type="ARBA" id="ARBA00022448"/>
    </source>
</evidence>
<name>W8C515_CERCA</name>
<reference evidence="19" key="2">
    <citation type="journal article" date="2014" name="BMC Genomics">
        <title>A genomic perspective to assessing quality of mass-reared SIT flies used in Mediterranean fruit fly (Ceratitis capitata) eradication in California.</title>
        <authorList>
            <person name="Calla B."/>
            <person name="Hall B."/>
            <person name="Hou S."/>
            <person name="Geib S.M."/>
        </authorList>
    </citation>
    <scope>NUCLEOTIDE SEQUENCE</scope>
</reference>
<accession>W8C515</accession>
<protein>
    <recommendedName>
        <fullName evidence="16">Transporter</fullName>
    </recommendedName>
</protein>
<evidence type="ECO:0000256" key="14">
    <source>
        <dbReference type="PIRSR" id="PIRSR600175-1"/>
    </source>
</evidence>
<dbReference type="CDD" id="cd10324">
    <property type="entry name" value="SLC6sbd"/>
    <property type="match status" value="1"/>
</dbReference>
<evidence type="ECO:0000256" key="2">
    <source>
        <dbReference type="ARBA" id="ARBA00006459"/>
    </source>
</evidence>
<keyword evidence="9" id="KW-0406">Ion transport</keyword>
<keyword evidence="8 14" id="KW-0915">Sodium</keyword>
<dbReference type="PROSITE" id="PS00610">
    <property type="entry name" value="NA_NEUROTRAN_SYMP_1"/>
    <property type="match status" value="1"/>
</dbReference>